<evidence type="ECO:0000313" key="2">
    <source>
        <dbReference type="EMBL" id="RYB96301.1"/>
    </source>
</evidence>
<dbReference type="AlphaFoldDB" id="A0A4Q2S3J7"/>
<dbReference type="Pfam" id="PF13312">
    <property type="entry name" value="DUF4081"/>
    <property type="match status" value="1"/>
</dbReference>
<proteinExistence type="predicted"/>
<feature type="domain" description="N-acetyltransferase" evidence="1">
    <location>
        <begin position="142"/>
        <end position="285"/>
    </location>
</feature>
<dbReference type="InterPro" id="IPR016794">
    <property type="entry name" value="UCP21603_acetyltransf"/>
</dbReference>
<protein>
    <submittedName>
        <fullName evidence="2">GNAT family N-acetyltransferase</fullName>
    </submittedName>
</protein>
<dbReference type="Proteomes" id="UP000291838">
    <property type="component" value="Unassembled WGS sequence"/>
</dbReference>
<dbReference type="RefSeq" id="WP_129473251.1">
    <property type="nucleotide sequence ID" value="NZ_SDWS01000001.1"/>
</dbReference>
<sequence>MLRTRELGHVRVLGPGDRDSFVALAEQDPVVNVFADYRARLTNLDERWLGGQVWGRFEDDELVAGCHLGANLVPVQCTPADVGAFADAALRRRNSVGTIVGPSDVVAALWDLVEPRWAKPREVRARQPHLQMDRLPEMPGDPCVRVTTPADLEVLYPACVAMYTEEVGVSPENDAGGGDLYRARIRQLIGRGWSMASFDEAGVVFKAEVACATPYAAQVQGVWVRPDRRGEGLAVAGMASVVSHVLGTRMAPVVSLYVNEWNEPARATYARVGFEQTATFATMMF</sequence>
<gene>
    <name evidence="2" type="ORF">EUA06_01605</name>
</gene>
<dbReference type="OrthoDB" id="5241264at2"/>
<reference evidence="2 3" key="1">
    <citation type="submission" date="2019-01" db="EMBL/GenBank/DDBJ databases">
        <title>Novel species of Nocardioides.</title>
        <authorList>
            <person name="Liu Q."/>
            <person name="Xin Y.-H."/>
        </authorList>
    </citation>
    <scope>NUCLEOTIDE SEQUENCE [LARGE SCALE GENOMIC DNA]</scope>
    <source>
        <strain evidence="2 3">HLT3-15</strain>
    </source>
</reference>
<accession>A0A4Q2S3J7</accession>
<name>A0A4Q2S3J7_9ACTN</name>
<organism evidence="2 3">
    <name type="scientific">Nocardioides glacieisoli</name>
    <dbReference type="NCBI Taxonomy" id="1168730"/>
    <lineage>
        <taxon>Bacteria</taxon>
        <taxon>Bacillati</taxon>
        <taxon>Actinomycetota</taxon>
        <taxon>Actinomycetes</taxon>
        <taxon>Propionibacteriales</taxon>
        <taxon>Nocardioidaceae</taxon>
        <taxon>Nocardioides</taxon>
    </lineage>
</organism>
<evidence type="ECO:0000259" key="1">
    <source>
        <dbReference type="PROSITE" id="PS51186"/>
    </source>
</evidence>
<dbReference type="SUPFAM" id="SSF55729">
    <property type="entry name" value="Acyl-CoA N-acyltransferases (Nat)"/>
    <property type="match status" value="1"/>
</dbReference>
<dbReference type="InterPro" id="IPR000182">
    <property type="entry name" value="GNAT_dom"/>
</dbReference>
<evidence type="ECO:0000313" key="3">
    <source>
        <dbReference type="Proteomes" id="UP000291838"/>
    </source>
</evidence>
<keyword evidence="2" id="KW-0808">Transferase</keyword>
<keyword evidence="3" id="KW-1185">Reference proteome</keyword>
<dbReference type="GO" id="GO:0016747">
    <property type="term" value="F:acyltransferase activity, transferring groups other than amino-acyl groups"/>
    <property type="evidence" value="ECO:0007669"/>
    <property type="project" value="InterPro"/>
</dbReference>
<dbReference type="InterPro" id="IPR025289">
    <property type="entry name" value="DUF4081"/>
</dbReference>
<dbReference type="PROSITE" id="PS51186">
    <property type="entry name" value="GNAT"/>
    <property type="match status" value="1"/>
</dbReference>
<dbReference type="EMBL" id="SDWS01000001">
    <property type="protein sequence ID" value="RYB96301.1"/>
    <property type="molecule type" value="Genomic_DNA"/>
</dbReference>
<comment type="caution">
    <text evidence="2">The sequence shown here is derived from an EMBL/GenBank/DDBJ whole genome shotgun (WGS) entry which is preliminary data.</text>
</comment>
<dbReference type="Gene3D" id="3.40.630.30">
    <property type="match status" value="1"/>
</dbReference>
<dbReference type="Pfam" id="PF00583">
    <property type="entry name" value="Acetyltransf_1"/>
    <property type="match status" value="1"/>
</dbReference>
<dbReference type="PIRSF" id="PIRSF021603">
    <property type="entry name" value="UCP21603_acetyltransf"/>
    <property type="match status" value="1"/>
</dbReference>
<dbReference type="InterPro" id="IPR016181">
    <property type="entry name" value="Acyl_CoA_acyltransferase"/>
</dbReference>